<dbReference type="InterPro" id="IPR011010">
    <property type="entry name" value="DNA_brk_join_enz"/>
</dbReference>
<evidence type="ECO:0000259" key="8">
    <source>
        <dbReference type="Pfam" id="PF21338"/>
    </source>
</evidence>
<dbReference type="AlphaFoldDB" id="A0A433J646"/>
<evidence type="ECO:0000313" key="9">
    <source>
        <dbReference type="EMBL" id="RUQ68183.1"/>
    </source>
</evidence>
<dbReference type="InterPro" id="IPR014711">
    <property type="entry name" value="TopoI_cat_a-hlx-sub_euk"/>
</dbReference>
<comment type="catalytic activity">
    <reaction evidence="1">
        <text>ATP-independent breakage of single-stranded DNA, followed by passage and rejoining.</text>
        <dbReference type="EC" id="5.6.2.1"/>
    </reaction>
</comment>
<organism evidence="9 10">
    <name type="scientific">Azospirillum doebereinerae</name>
    <dbReference type="NCBI Taxonomy" id="92933"/>
    <lineage>
        <taxon>Bacteria</taxon>
        <taxon>Pseudomonadati</taxon>
        <taxon>Pseudomonadota</taxon>
        <taxon>Alphaproteobacteria</taxon>
        <taxon>Rhodospirillales</taxon>
        <taxon>Azospirillaceae</taxon>
        <taxon>Azospirillum</taxon>
    </lineage>
</organism>
<dbReference type="Pfam" id="PF01028">
    <property type="entry name" value="Topoisom_I"/>
    <property type="match status" value="1"/>
</dbReference>
<dbReference type="GO" id="GO:0003917">
    <property type="term" value="F:DNA topoisomerase type I (single strand cut, ATP-independent) activity"/>
    <property type="evidence" value="ECO:0007669"/>
    <property type="project" value="UniProtKB-EC"/>
</dbReference>
<dbReference type="InterPro" id="IPR013500">
    <property type="entry name" value="TopoI_cat_euk"/>
</dbReference>
<keyword evidence="4" id="KW-0799">Topoisomerase</keyword>
<dbReference type="InterPro" id="IPR049331">
    <property type="entry name" value="Top1B_N_bact"/>
</dbReference>
<dbReference type="SUPFAM" id="SSF56349">
    <property type="entry name" value="DNA breaking-rejoining enzymes"/>
    <property type="match status" value="1"/>
</dbReference>
<name>A0A433J646_9PROT</name>
<sequence>MDTATPSPLPPQGPSPQEEAAYAGLIHVSDDEPGIRRRRAGKGFSYRWPDKAPVTEEDTLTRIARLAIPPAYRDVWICADPDGHLQATGRDARGRKQYRYHPRWTELREGTKFGRMLEFCRALPGLREKVNGDLGLRGLPREKVLAAVVRLLETTLIRVGNESYARENQSYGLTTLRDGHTEIDGSELRFSFKGKSGKAWNVTLRDRRLARVVRACRDVPGDELFQYVDKDGGRHAVTSGDVNAYLRAATGEDFTAKDFRTWAGTVLAAMALTEFESFDSAAAAKRNVTRAIEQVAARLGNTPAVCRKSYVHPEILGAYLEGNLLTALKTEVEAELRDQLSGLDAEEVAVLAFLRERLARESAARESEGARRRKTKGG</sequence>
<accession>A0A433J646</accession>
<keyword evidence="6 9" id="KW-0413">Isomerase</keyword>
<dbReference type="EC" id="5.6.2.1" evidence="3"/>
<comment type="similarity">
    <text evidence="2">Belongs to the type IB topoisomerase family.</text>
</comment>
<dbReference type="GO" id="GO:0003677">
    <property type="term" value="F:DNA binding"/>
    <property type="evidence" value="ECO:0007669"/>
    <property type="project" value="UniProtKB-KW"/>
</dbReference>
<dbReference type="Gene3D" id="3.30.66.10">
    <property type="entry name" value="DNA topoisomerase I domain"/>
    <property type="match status" value="1"/>
</dbReference>
<dbReference type="PROSITE" id="PS52038">
    <property type="entry name" value="TOPO_IB_2"/>
    <property type="match status" value="1"/>
</dbReference>
<dbReference type="InterPro" id="IPR001631">
    <property type="entry name" value="TopoI"/>
</dbReference>
<keyword evidence="10" id="KW-1185">Reference proteome</keyword>
<dbReference type="PRINTS" id="PR00416">
    <property type="entry name" value="EUTPISMRASEI"/>
</dbReference>
<protein>
    <recommendedName>
        <fullName evidence="3">DNA topoisomerase</fullName>
        <ecNumber evidence="3">5.6.2.1</ecNumber>
    </recommendedName>
</protein>
<dbReference type="InterPro" id="IPR035447">
    <property type="entry name" value="DNA_topo_I_N_sf"/>
</dbReference>
<evidence type="ECO:0000313" key="10">
    <source>
        <dbReference type="Proteomes" id="UP000280346"/>
    </source>
</evidence>
<keyword evidence="5" id="KW-0238">DNA-binding</keyword>
<gene>
    <name evidence="9" type="ORF">EJ913_18960</name>
</gene>
<evidence type="ECO:0000259" key="7">
    <source>
        <dbReference type="Pfam" id="PF01028"/>
    </source>
</evidence>
<evidence type="ECO:0000256" key="2">
    <source>
        <dbReference type="ARBA" id="ARBA00006645"/>
    </source>
</evidence>
<comment type="caution">
    <text evidence="9">The sequence shown here is derived from an EMBL/GenBank/DDBJ whole genome shotgun (WGS) entry which is preliminary data.</text>
</comment>
<dbReference type="Gene3D" id="1.10.132.120">
    <property type="match status" value="1"/>
</dbReference>
<dbReference type="EMBL" id="RZIJ01000015">
    <property type="protein sequence ID" value="RUQ68183.1"/>
    <property type="molecule type" value="Genomic_DNA"/>
</dbReference>
<dbReference type="Proteomes" id="UP000280346">
    <property type="component" value="Unassembled WGS sequence"/>
</dbReference>
<evidence type="ECO:0000256" key="4">
    <source>
        <dbReference type="ARBA" id="ARBA00023029"/>
    </source>
</evidence>
<reference evidence="9 10" key="1">
    <citation type="submission" date="2018-12" db="EMBL/GenBank/DDBJ databases">
        <authorList>
            <person name="Yang Y."/>
        </authorList>
    </citation>
    <scope>NUCLEOTIDE SEQUENCE [LARGE SCALE GENOMIC DNA]</scope>
    <source>
        <strain evidence="9 10">GSF71</strain>
    </source>
</reference>
<dbReference type="RefSeq" id="WP_127000710.1">
    <property type="nucleotide sequence ID" value="NZ_JBNPXW010000013.1"/>
</dbReference>
<evidence type="ECO:0000256" key="1">
    <source>
        <dbReference type="ARBA" id="ARBA00000213"/>
    </source>
</evidence>
<dbReference type="GO" id="GO:0006265">
    <property type="term" value="P:DNA topological change"/>
    <property type="evidence" value="ECO:0007669"/>
    <property type="project" value="InterPro"/>
</dbReference>
<dbReference type="Pfam" id="PF21338">
    <property type="entry name" value="Top1B_N_bact"/>
    <property type="match status" value="1"/>
</dbReference>
<dbReference type="SUPFAM" id="SSF55869">
    <property type="entry name" value="DNA topoisomerase I domain"/>
    <property type="match status" value="1"/>
</dbReference>
<proteinExistence type="inferred from homology"/>
<dbReference type="OrthoDB" id="9778962at2"/>
<evidence type="ECO:0000256" key="6">
    <source>
        <dbReference type="ARBA" id="ARBA00023235"/>
    </source>
</evidence>
<dbReference type="CDD" id="cd00659">
    <property type="entry name" value="Topo_IB_C"/>
    <property type="match status" value="1"/>
</dbReference>
<dbReference type="Gene3D" id="3.90.15.10">
    <property type="entry name" value="Topoisomerase I, Chain A, domain 3"/>
    <property type="match status" value="1"/>
</dbReference>
<feature type="domain" description="DNA topoisomerase I catalytic core eukaryotic-type" evidence="7">
    <location>
        <begin position="108"/>
        <end position="316"/>
    </location>
</feature>
<evidence type="ECO:0000256" key="3">
    <source>
        <dbReference type="ARBA" id="ARBA00012891"/>
    </source>
</evidence>
<feature type="domain" description="DNA topoisomerase IB N-terminal" evidence="8">
    <location>
        <begin position="43"/>
        <end position="91"/>
    </location>
</feature>
<evidence type="ECO:0000256" key="5">
    <source>
        <dbReference type="ARBA" id="ARBA00023125"/>
    </source>
</evidence>